<organism evidence="2 3">
    <name type="scientific">Popillia japonica</name>
    <name type="common">Japanese beetle</name>
    <dbReference type="NCBI Taxonomy" id="7064"/>
    <lineage>
        <taxon>Eukaryota</taxon>
        <taxon>Metazoa</taxon>
        <taxon>Ecdysozoa</taxon>
        <taxon>Arthropoda</taxon>
        <taxon>Hexapoda</taxon>
        <taxon>Insecta</taxon>
        <taxon>Pterygota</taxon>
        <taxon>Neoptera</taxon>
        <taxon>Endopterygota</taxon>
        <taxon>Coleoptera</taxon>
        <taxon>Polyphaga</taxon>
        <taxon>Scarabaeiformia</taxon>
        <taxon>Scarabaeidae</taxon>
        <taxon>Rutelinae</taxon>
        <taxon>Popillia</taxon>
    </lineage>
</organism>
<evidence type="ECO:0000313" key="2">
    <source>
        <dbReference type="EMBL" id="KAK9681156.1"/>
    </source>
</evidence>
<dbReference type="AlphaFoldDB" id="A0AAW1HXV7"/>
<dbReference type="EMBL" id="JASPKY010000840">
    <property type="protein sequence ID" value="KAK9681156.1"/>
    <property type="molecule type" value="Genomic_DNA"/>
</dbReference>
<comment type="caution">
    <text evidence="2">The sequence shown here is derived from an EMBL/GenBank/DDBJ whole genome shotgun (WGS) entry which is preliminary data.</text>
</comment>
<reference evidence="2 3" key="1">
    <citation type="journal article" date="2024" name="BMC Genomics">
        <title>De novo assembly and annotation of Popillia japonica's genome with initial clues to its potential as an invasive pest.</title>
        <authorList>
            <person name="Cucini C."/>
            <person name="Boschi S."/>
            <person name="Funari R."/>
            <person name="Cardaioli E."/>
            <person name="Iannotti N."/>
            <person name="Marturano G."/>
            <person name="Paoli F."/>
            <person name="Bruttini M."/>
            <person name="Carapelli A."/>
            <person name="Frati F."/>
            <person name="Nardi F."/>
        </authorList>
    </citation>
    <scope>NUCLEOTIDE SEQUENCE [LARGE SCALE GENOMIC DNA]</scope>
    <source>
        <strain evidence="2">DMR45628</strain>
    </source>
</reference>
<accession>A0AAW1HXV7</accession>
<sequence length="94" mass="10500">MDKLKPKYNLSNPNVQELIDLLQAGDLSDIEVGTELGEGLILYQQWNLVQTTIGPDTVSTMEFGPDDNQKPEESNDDNNDELNTKDKRTSYGIA</sequence>
<protein>
    <submittedName>
        <fullName evidence="2">Uncharacterized protein</fullName>
    </submittedName>
</protein>
<feature type="compositionally biased region" description="Basic and acidic residues" evidence="1">
    <location>
        <begin position="82"/>
        <end position="94"/>
    </location>
</feature>
<evidence type="ECO:0000256" key="1">
    <source>
        <dbReference type="SAM" id="MobiDB-lite"/>
    </source>
</evidence>
<dbReference type="Proteomes" id="UP001458880">
    <property type="component" value="Unassembled WGS sequence"/>
</dbReference>
<name>A0AAW1HXV7_POPJA</name>
<proteinExistence type="predicted"/>
<keyword evidence="3" id="KW-1185">Reference proteome</keyword>
<gene>
    <name evidence="2" type="ORF">QE152_g38524</name>
</gene>
<feature type="region of interest" description="Disordered" evidence="1">
    <location>
        <begin position="56"/>
        <end position="94"/>
    </location>
</feature>
<evidence type="ECO:0000313" key="3">
    <source>
        <dbReference type="Proteomes" id="UP001458880"/>
    </source>
</evidence>